<feature type="transmembrane region" description="Helical" evidence="1">
    <location>
        <begin position="32"/>
        <end position="52"/>
    </location>
</feature>
<evidence type="ECO:0000313" key="2">
    <source>
        <dbReference type="EMBL" id="MFC5847542.1"/>
    </source>
</evidence>
<dbReference type="EMBL" id="JBHSOH010000005">
    <property type="protein sequence ID" value="MFC5847542.1"/>
    <property type="molecule type" value="Genomic_DNA"/>
</dbReference>
<keyword evidence="1" id="KW-1133">Transmembrane helix</keyword>
<keyword evidence="3" id="KW-1185">Reference proteome</keyword>
<dbReference type="RefSeq" id="WP_380046782.1">
    <property type="nucleotide sequence ID" value="NZ_JBHSOH010000005.1"/>
</dbReference>
<name>A0ABW1DFR4_9DEIO</name>
<proteinExistence type="predicted"/>
<feature type="transmembrane region" description="Helical" evidence="1">
    <location>
        <begin position="6"/>
        <end position="25"/>
    </location>
</feature>
<reference evidence="3" key="1">
    <citation type="journal article" date="2019" name="Int. J. Syst. Evol. Microbiol.">
        <title>The Global Catalogue of Microorganisms (GCM) 10K type strain sequencing project: providing services to taxonomists for standard genome sequencing and annotation.</title>
        <authorList>
            <consortium name="The Broad Institute Genomics Platform"/>
            <consortium name="The Broad Institute Genome Sequencing Center for Infectious Disease"/>
            <person name="Wu L."/>
            <person name="Ma J."/>
        </authorList>
    </citation>
    <scope>NUCLEOTIDE SEQUENCE [LARGE SCALE GENOMIC DNA]</scope>
    <source>
        <strain evidence="3">CGMCC 1.15053</strain>
    </source>
</reference>
<evidence type="ECO:0000256" key="1">
    <source>
        <dbReference type="SAM" id="Phobius"/>
    </source>
</evidence>
<protein>
    <submittedName>
        <fullName evidence="2">Uncharacterized protein</fullName>
    </submittedName>
</protein>
<organism evidence="2 3">
    <name type="scientific">Deinococcus petrolearius</name>
    <dbReference type="NCBI Taxonomy" id="1751295"/>
    <lineage>
        <taxon>Bacteria</taxon>
        <taxon>Thermotogati</taxon>
        <taxon>Deinococcota</taxon>
        <taxon>Deinococci</taxon>
        <taxon>Deinococcales</taxon>
        <taxon>Deinococcaceae</taxon>
        <taxon>Deinococcus</taxon>
    </lineage>
</organism>
<comment type="caution">
    <text evidence="2">The sequence shown here is derived from an EMBL/GenBank/DDBJ whole genome shotgun (WGS) entry which is preliminary data.</text>
</comment>
<accession>A0ABW1DFR4</accession>
<keyword evidence="1" id="KW-0472">Membrane</keyword>
<evidence type="ECO:0000313" key="3">
    <source>
        <dbReference type="Proteomes" id="UP001595979"/>
    </source>
</evidence>
<dbReference type="Proteomes" id="UP001595979">
    <property type="component" value="Unassembled WGS sequence"/>
</dbReference>
<sequence>MLLTVLYLLVTLLTALILVIFLLRAGAARATVVWGVAALLPLLAALSAALGGQAQARRVLRSYVPQSTQVVVQTRARDYDLILTPEDAACLERTVRLNSEADLVSGGRTVPVRRGTLVTGTLPPSEVVEALTVRGQLGCHNFRSVPGGEG</sequence>
<gene>
    <name evidence="2" type="ORF">ACFPQ6_04400</name>
</gene>
<keyword evidence="1" id="KW-0812">Transmembrane</keyword>